<evidence type="ECO:0000259" key="3">
    <source>
        <dbReference type="Pfam" id="PF01370"/>
    </source>
</evidence>
<dbReference type="RefSeq" id="WP_085853460.1">
    <property type="nucleotide sequence ID" value="NZ_FOPF01000003.1"/>
</dbReference>
<dbReference type="EMBL" id="FWFV01000003">
    <property type="protein sequence ID" value="SLN34552.1"/>
    <property type="molecule type" value="Genomic_DNA"/>
</dbReference>
<dbReference type="PANTHER" id="PTHR43000">
    <property type="entry name" value="DTDP-D-GLUCOSE 4,6-DEHYDRATASE-RELATED"/>
    <property type="match status" value="1"/>
</dbReference>
<organism evidence="4 5">
    <name type="scientific">Palleronia marisminoris</name>
    <dbReference type="NCBI Taxonomy" id="315423"/>
    <lineage>
        <taxon>Bacteria</taxon>
        <taxon>Pseudomonadati</taxon>
        <taxon>Pseudomonadota</taxon>
        <taxon>Alphaproteobacteria</taxon>
        <taxon>Rhodobacterales</taxon>
        <taxon>Roseobacteraceae</taxon>
        <taxon>Palleronia</taxon>
    </lineage>
</organism>
<sequence>MARAIVIGGEGFIGRHLVAALVARGDEVIVAGRPNRAGRLPLPGATTLRLDLADRAGLHALFARHPSATVFHLAAQTRRRACDDLSDAADSVASDLDPLLHVVAAAAAAASPPVAFLRAGSIAEYGFSDALSREDGAARPFTTYGAALLAGTAYLGALAPRLPFPTVTARLALAYGPGQSPDFLAARLMHDLPRRRPVTVARPEDRRALIHVEDAVRGLIAAAERPVPIVNISTEGAPTMRQLAQTVLVLAGANPGLVRFGRQDDVPHVLACDTALAREALGFEARIDLRTGIAMTLRTETPTLLPS</sequence>
<protein>
    <submittedName>
        <fullName evidence="4">dTDP-4-dehydro-6-deoxyglucose reductase</fullName>
        <ecNumber evidence="4">1.1.1.266</ecNumber>
    </submittedName>
</protein>
<comment type="similarity">
    <text evidence="2">Belongs to the NAD(P)-dependent epimerase/dehydratase family.</text>
</comment>
<evidence type="ECO:0000256" key="1">
    <source>
        <dbReference type="ARBA" id="ARBA00005125"/>
    </source>
</evidence>
<dbReference type="Pfam" id="PF01370">
    <property type="entry name" value="Epimerase"/>
    <property type="match status" value="1"/>
</dbReference>
<dbReference type="AlphaFoldDB" id="A0A1Y5SCM0"/>
<dbReference type="OrthoDB" id="9779041at2"/>
<feature type="domain" description="NAD-dependent epimerase/dehydratase" evidence="3">
    <location>
        <begin position="5"/>
        <end position="227"/>
    </location>
</feature>
<dbReference type="InterPro" id="IPR036291">
    <property type="entry name" value="NAD(P)-bd_dom_sf"/>
</dbReference>
<evidence type="ECO:0000313" key="5">
    <source>
        <dbReference type="Proteomes" id="UP000193870"/>
    </source>
</evidence>
<dbReference type="STRING" id="315423.SAMN04488020_103171"/>
<keyword evidence="5" id="KW-1185">Reference proteome</keyword>
<accession>A0A1Y5SCM0</accession>
<evidence type="ECO:0000256" key="2">
    <source>
        <dbReference type="ARBA" id="ARBA00007637"/>
    </source>
</evidence>
<gene>
    <name evidence="4" type="primary">fcf1</name>
    <name evidence="4" type="ORF">PAM7066_01451</name>
</gene>
<proteinExistence type="inferred from homology"/>
<dbReference type="InterPro" id="IPR001509">
    <property type="entry name" value="Epimerase_deHydtase"/>
</dbReference>
<keyword evidence="4" id="KW-0560">Oxidoreductase</keyword>
<dbReference type="GO" id="GO:0050573">
    <property type="term" value="F:dTDP-4-dehydro-6-deoxyglucose reductase activity"/>
    <property type="evidence" value="ECO:0007669"/>
    <property type="project" value="UniProtKB-EC"/>
</dbReference>
<dbReference type="Gene3D" id="3.40.50.720">
    <property type="entry name" value="NAD(P)-binding Rossmann-like Domain"/>
    <property type="match status" value="1"/>
</dbReference>
<dbReference type="Proteomes" id="UP000193870">
    <property type="component" value="Unassembled WGS sequence"/>
</dbReference>
<reference evidence="4 5" key="1">
    <citation type="submission" date="2017-03" db="EMBL/GenBank/DDBJ databases">
        <authorList>
            <person name="Afonso C.L."/>
            <person name="Miller P.J."/>
            <person name="Scott M.A."/>
            <person name="Spackman E."/>
            <person name="Goraichik I."/>
            <person name="Dimitrov K.M."/>
            <person name="Suarez D.L."/>
            <person name="Swayne D.E."/>
        </authorList>
    </citation>
    <scope>NUCLEOTIDE SEQUENCE [LARGE SCALE GENOMIC DNA]</scope>
    <source>
        <strain evidence="4 5">CECT 7066</strain>
    </source>
</reference>
<evidence type="ECO:0000313" key="4">
    <source>
        <dbReference type="EMBL" id="SLN34552.1"/>
    </source>
</evidence>
<dbReference type="EC" id="1.1.1.266" evidence="4"/>
<name>A0A1Y5SCM0_9RHOB</name>
<comment type="pathway">
    <text evidence="1">Bacterial outer membrane biogenesis; LPS O-antigen biosynthesis.</text>
</comment>
<dbReference type="SUPFAM" id="SSF51735">
    <property type="entry name" value="NAD(P)-binding Rossmann-fold domains"/>
    <property type="match status" value="1"/>
</dbReference>